<dbReference type="STRING" id="1650663.GCA_001486665_00369"/>
<evidence type="ECO:0000313" key="3">
    <source>
        <dbReference type="Proteomes" id="UP000295184"/>
    </source>
</evidence>
<comment type="caution">
    <text evidence="2">The sequence shown here is derived from an EMBL/GenBank/DDBJ whole genome shotgun (WGS) entry which is preliminary data.</text>
</comment>
<dbReference type="OrthoDB" id="9797568at2"/>
<gene>
    <name evidence="2" type="ORF">EDD77_10711</name>
</gene>
<dbReference type="Pfam" id="PF01865">
    <property type="entry name" value="PhoU_div"/>
    <property type="match status" value="1"/>
</dbReference>
<name>A0A4R1R071_9FIRM</name>
<protein>
    <submittedName>
        <fullName evidence="2">Uncharacterized protein</fullName>
    </submittedName>
</protein>
<dbReference type="InterPro" id="IPR038078">
    <property type="entry name" value="PhoU-like_sf"/>
</dbReference>
<dbReference type="RefSeq" id="WP_058962898.1">
    <property type="nucleotide sequence ID" value="NZ_CABKVM010000012.1"/>
</dbReference>
<organism evidence="2 3">
    <name type="scientific">Allofournierella massiliensis</name>
    <dbReference type="NCBI Taxonomy" id="1650663"/>
    <lineage>
        <taxon>Bacteria</taxon>
        <taxon>Bacillati</taxon>
        <taxon>Bacillota</taxon>
        <taxon>Clostridia</taxon>
        <taxon>Eubacteriales</taxon>
        <taxon>Oscillospiraceae</taxon>
        <taxon>Allofournierella</taxon>
    </lineage>
</organism>
<dbReference type="InterPro" id="IPR018445">
    <property type="entry name" value="Put_Phosphate_transp_reg"/>
</dbReference>
<dbReference type="Proteomes" id="UP000295184">
    <property type="component" value="Unassembled WGS sequence"/>
</dbReference>
<dbReference type="Gene3D" id="1.20.58.220">
    <property type="entry name" value="Phosphate transport system protein phou homolog 2, domain 2"/>
    <property type="match status" value="1"/>
</dbReference>
<dbReference type="AlphaFoldDB" id="A0A4R1R071"/>
<proteinExistence type="inferred from homology"/>
<sequence length="207" mass="24623">MSKKQDSFYFQNFMDCADCSRRAAYFLRDTLEHFDATALKEKLDEMHKIEHAGDSKRHELINTLVKAFITPIDREDLVQISQNMDDLTDKIEDVLIRIYYNHISDIREDAFQMVDVLIRCCEEICLLMEEFPHFKHSKKLHECIVRINSLEEESDELFISCMYRLHGTNIDPLYILVWREIYLYLEKCADTCEHIADIVESVVMKNR</sequence>
<evidence type="ECO:0000313" key="2">
    <source>
        <dbReference type="EMBL" id="TCL58658.1"/>
    </source>
</evidence>
<evidence type="ECO:0000256" key="1">
    <source>
        <dbReference type="ARBA" id="ARBA00008591"/>
    </source>
</evidence>
<dbReference type="GeneID" id="97380223"/>
<reference evidence="2 3" key="1">
    <citation type="submission" date="2019-03" db="EMBL/GenBank/DDBJ databases">
        <title>Genomic Encyclopedia of Type Strains, Phase IV (KMG-IV): sequencing the most valuable type-strain genomes for metagenomic binning, comparative biology and taxonomic classification.</title>
        <authorList>
            <person name="Goeker M."/>
        </authorList>
    </citation>
    <scope>NUCLEOTIDE SEQUENCE [LARGE SCALE GENOMIC DNA]</scope>
    <source>
        <strain evidence="2 3">DSM 100451</strain>
    </source>
</reference>
<dbReference type="PANTHER" id="PTHR37298:SF1">
    <property type="entry name" value="UPF0111 PROTEIN YKAA"/>
    <property type="match status" value="1"/>
</dbReference>
<dbReference type="InterPro" id="IPR052912">
    <property type="entry name" value="UPF0111_domain"/>
</dbReference>
<comment type="similarity">
    <text evidence="1">Belongs to the UPF0111 family.</text>
</comment>
<accession>A0A4R1R071</accession>
<dbReference type="EMBL" id="SLUM01000007">
    <property type="protein sequence ID" value="TCL58658.1"/>
    <property type="molecule type" value="Genomic_DNA"/>
</dbReference>
<dbReference type="PANTHER" id="PTHR37298">
    <property type="entry name" value="UPF0111 PROTEIN YKAA"/>
    <property type="match status" value="1"/>
</dbReference>